<dbReference type="OrthoDB" id="2418900at2759"/>
<gene>
    <name evidence="2" type="ORF">HYPSUDRAFT_146380</name>
</gene>
<proteinExistence type="predicted"/>
<reference evidence="3" key="1">
    <citation type="submission" date="2014-04" db="EMBL/GenBank/DDBJ databases">
        <title>Evolutionary Origins and Diversification of the Mycorrhizal Mutualists.</title>
        <authorList>
            <consortium name="DOE Joint Genome Institute"/>
            <consortium name="Mycorrhizal Genomics Consortium"/>
            <person name="Kohler A."/>
            <person name="Kuo A."/>
            <person name="Nagy L.G."/>
            <person name="Floudas D."/>
            <person name="Copeland A."/>
            <person name="Barry K.W."/>
            <person name="Cichocki N."/>
            <person name="Veneault-Fourrey C."/>
            <person name="LaButti K."/>
            <person name="Lindquist E.A."/>
            <person name="Lipzen A."/>
            <person name="Lundell T."/>
            <person name="Morin E."/>
            <person name="Murat C."/>
            <person name="Riley R."/>
            <person name="Ohm R."/>
            <person name="Sun H."/>
            <person name="Tunlid A."/>
            <person name="Henrissat B."/>
            <person name="Grigoriev I.V."/>
            <person name="Hibbett D.S."/>
            <person name="Martin F."/>
        </authorList>
    </citation>
    <scope>NUCLEOTIDE SEQUENCE [LARGE SCALE GENOMIC DNA]</scope>
    <source>
        <strain evidence="3">FD-334 SS-4</strain>
    </source>
</reference>
<accession>A0A0D2PB58</accession>
<dbReference type="Pfam" id="PF18759">
    <property type="entry name" value="Plavaka"/>
    <property type="match status" value="1"/>
</dbReference>
<dbReference type="InterPro" id="IPR041078">
    <property type="entry name" value="Plavaka"/>
</dbReference>
<keyword evidence="3" id="KW-1185">Reference proteome</keyword>
<evidence type="ECO:0000313" key="2">
    <source>
        <dbReference type="EMBL" id="KJA17560.1"/>
    </source>
</evidence>
<dbReference type="EMBL" id="KN817602">
    <property type="protein sequence ID" value="KJA17560.1"/>
    <property type="molecule type" value="Genomic_DNA"/>
</dbReference>
<dbReference type="OMA" id="HEYADDE"/>
<dbReference type="AlphaFoldDB" id="A0A0D2PB58"/>
<feature type="region of interest" description="Disordered" evidence="1">
    <location>
        <begin position="572"/>
        <end position="591"/>
    </location>
</feature>
<dbReference type="Proteomes" id="UP000054270">
    <property type="component" value="Unassembled WGS sequence"/>
</dbReference>
<evidence type="ECO:0000313" key="3">
    <source>
        <dbReference type="Proteomes" id="UP000054270"/>
    </source>
</evidence>
<name>A0A0D2PB58_HYPSF</name>
<protein>
    <recommendedName>
        <fullName evidence="4">CxC2-like cysteine cluster KDZ transposase-associated domain-containing protein</fullName>
    </recommendedName>
</protein>
<evidence type="ECO:0008006" key="4">
    <source>
        <dbReference type="Google" id="ProtNLM"/>
    </source>
</evidence>
<sequence>MENPDFKKHQSYEPCRLFKNKNYTNREYNESWTGDWWWDTQARLPEGATVTPVILSSDKTQLTQFSGDKQAWPVYLGIANNSKEIRRKPSKRAMVLVGYIPVSKLDCFSAGQRSIEGYQLFHECMRTLVKPLVEAGKSGIDMVCADGFIRTVFPILVVYIADYPEQCLVACCQENSCPICTVDPKKRGDFRMCSVLHDPDKTLDAIDSEAEGIHSDYFKVNKLRLVDPFWRDLPHCNIFSCFTPDLLHQLHKGVFQDHLVSWATQAVSGGEAEVDDCFHMMALHPDLWHFKKGITLTSQWTGVEHKNMEKVFLGILAGRTDPQVILAVRGILDFIYYTHFGSHTDISLVQLDAAWLLFHENKDVFEDLEIRKHFNISKLHNIRHYIDSIRSHGTTDGFNTEGSERLHIDLAKAGYLASNKKDYILQMTTWLQRQESIHRFCGYLQWAVPGYTAASDNAQEADDIIPVDKQPDEGEDLVQKEDATVEAILSNERWAIVKVSTLPCVPVDSLATDYFVADFVLHLKNALQNIPQIPEALVSAAISAPTFPVYQRVVTVLSPILSISLEASRDTIHASRGSPRRITPQGNKNAVPPRYSTVLVKTLKGATSRSQNPLADLNVVQVRLIFTLPAPFSEVYSAPLAYISKTAMSLKPS</sequence>
<organism evidence="2 3">
    <name type="scientific">Hypholoma sublateritium (strain FD-334 SS-4)</name>
    <dbReference type="NCBI Taxonomy" id="945553"/>
    <lineage>
        <taxon>Eukaryota</taxon>
        <taxon>Fungi</taxon>
        <taxon>Dikarya</taxon>
        <taxon>Basidiomycota</taxon>
        <taxon>Agaricomycotina</taxon>
        <taxon>Agaricomycetes</taxon>
        <taxon>Agaricomycetidae</taxon>
        <taxon>Agaricales</taxon>
        <taxon>Agaricineae</taxon>
        <taxon>Strophariaceae</taxon>
        <taxon>Hypholoma</taxon>
    </lineage>
</organism>
<evidence type="ECO:0000256" key="1">
    <source>
        <dbReference type="SAM" id="MobiDB-lite"/>
    </source>
</evidence>